<feature type="domain" description="PARP catalytic" evidence="5">
    <location>
        <begin position="2105"/>
        <end position="2509"/>
    </location>
</feature>
<feature type="region of interest" description="Disordered" evidence="3">
    <location>
        <begin position="1580"/>
        <end position="1627"/>
    </location>
</feature>
<evidence type="ECO:0000256" key="1">
    <source>
        <dbReference type="RuleBase" id="RU362114"/>
    </source>
</evidence>
<feature type="region of interest" description="Disordered" evidence="3">
    <location>
        <begin position="1382"/>
        <end position="1415"/>
    </location>
</feature>
<feature type="region of interest" description="Disordered" evidence="3">
    <location>
        <begin position="998"/>
        <end position="1023"/>
    </location>
</feature>
<dbReference type="PROSITE" id="PS51059">
    <property type="entry name" value="PARP_CATALYTIC"/>
    <property type="match status" value="1"/>
</dbReference>
<feature type="compositionally biased region" description="Low complexity" evidence="3">
    <location>
        <begin position="1338"/>
        <end position="1350"/>
    </location>
</feature>
<keyword evidence="1" id="KW-0520">NAD</keyword>
<dbReference type="SUPFAM" id="SSF54495">
    <property type="entry name" value="UBC-like"/>
    <property type="match status" value="1"/>
</dbReference>
<dbReference type="SUPFAM" id="SSF56399">
    <property type="entry name" value="ADP-ribosylation"/>
    <property type="match status" value="2"/>
</dbReference>
<evidence type="ECO:0000256" key="2">
    <source>
        <dbReference type="SAM" id="Coils"/>
    </source>
</evidence>
<dbReference type="GO" id="GO:0003950">
    <property type="term" value="F:NAD+ poly-ADP-ribosyltransferase activity"/>
    <property type="evidence" value="ECO:0007669"/>
    <property type="project" value="UniProtKB-UniRule"/>
</dbReference>
<reference evidence="6 7" key="1">
    <citation type="journal article" date="2024" name="Nat. Commun.">
        <title>Phylogenomics reveals the evolutionary origins of lichenization in chlorophyte algae.</title>
        <authorList>
            <person name="Puginier C."/>
            <person name="Libourel C."/>
            <person name="Otte J."/>
            <person name="Skaloud P."/>
            <person name="Haon M."/>
            <person name="Grisel S."/>
            <person name="Petersen M."/>
            <person name="Berrin J.G."/>
            <person name="Delaux P.M."/>
            <person name="Dal Grande F."/>
            <person name="Keller J."/>
        </authorList>
    </citation>
    <scope>NUCLEOTIDE SEQUENCE [LARGE SCALE GENOMIC DNA]</scope>
    <source>
        <strain evidence="6 7">SAG 2145</strain>
    </source>
</reference>
<dbReference type="InterPro" id="IPR012317">
    <property type="entry name" value="Poly(ADP-ribose)pol_cat_dom"/>
</dbReference>
<dbReference type="Gene3D" id="3.10.110.10">
    <property type="entry name" value="Ubiquitin Conjugating Enzyme"/>
    <property type="match status" value="1"/>
</dbReference>
<feature type="domain" description="UBC core" evidence="4">
    <location>
        <begin position="116"/>
        <end position="302"/>
    </location>
</feature>
<feature type="region of interest" description="Disordered" evidence="3">
    <location>
        <begin position="301"/>
        <end position="334"/>
    </location>
</feature>
<feature type="region of interest" description="Disordered" evidence="3">
    <location>
        <begin position="2348"/>
        <end position="2370"/>
    </location>
</feature>
<feature type="region of interest" description="Disordered" evidence="3">
    <location>
        <begin position="728"/>
        <end position="781"/>
    </location>
</feature>
<keyword evidence="1" id="KW-0328">Glycosyltransferase</keyword>
<feature type="compositionally biased region" description="Polar residues" evidence="3">
    <location>
        <begin position="1258"/>
        <end position="1274"/>
    </location>
</feature>
<dbReference type="CDD" id="cd23802">
    <property type="entry name" value="UBCc_UBE2Q"/>
    <property type="match status" value="1"/>
</dbReference>
<feature type="region of interest" description="Disordered" evidence="3">
    <location>
        <begin position="1"/>
        <end position="117"/>
    </location>
</feature>
<feature type="region of interest" description="Disordered" evidence="3">
    <location>
        <begin position="1501"/>
        <end position="1535"/>
    </location>
</feature>
<feature type="compositionally biased region" description="Basic and acidic residues" evidence="3">
    <location>
        <begin position="1811"/>
        <end position="1821"/>
    </location>
</feature>
<feature type="region of interest" description="Disordered" evidence="3">
    <location>
        <begin position="2461"/>
        <end position="2480"/>
    </location>
</feature>
<feature type="compositionally biased region" description="Basic and acidic residues" evidence="3">
    <location>
        <begin position="1281"/>
        <end position="1292"/>
    </location>
</feature>
<feature type="region of interest" description="Disordered" evidence="3">
    <location>
        <begin position="1834"/>
        <end position="1859"/>
    </location>
</feature>
<comment type="caution">
    <text evidence="6">The sequence shown here is derived from an EMBL/GenBank/DDBJ whole genome shotgun (WGS) entry which is preliminary data.</text>
</comment>
<evidence type="ECO:0000256" key="3">
    <source>
        <dbReference type="SAM" id="MobiDB-lite"/>
    </source>
</evidence>
<feature type="compositionally biased region" description="Basic and acidic residues" evidence="3">
    <location>
        <begin position="1005"/>
        <end position="1014"/>
    </location>
</feature>
<feature type="compositionally biased region" description="Polar residues" evidence="3">
    <location>
        <begin position="760"/>
        <end position="770"/>
    </location>
</feature>
<accession>A0AAW1QCZ6</accession>
<proteinExistence type="predicted"/>
<feature type="region of interest" description="Disordered" evidence="3">
    <location>
        <begin position="1175"/>
        <end position="1197"/>
    </location>
</feature>
<feature type="compositionally biased region" description="Basic and acidic residues" evidence="3">
    <location>
        <begin position="1835"/>
        <end position="1847"/>
    </location>
</feature>
<feature type="compositionally biased region" description="Low complexity" evidence="3">
    <location>
        <begin position="81"/>
        <end position="98"/>
    </location>
</feature>
<dbReference type="EC" id="2.4.2.-" evidence="1"/>
<dbReference type="PANTHER" id="PTHR45740">
    <property type="entry name" value="POLY [ADP-RIBOSE] POLYMERASE"/>
    <property type="match status" value="1"/>
</dbReference>
<dbReference type="Pfam" id="PF00644">
    <property type="entry name" value="PARP"/>
    <property type="match status" value="1"/>
</dbReference>
<evidence type="ECO:0000313" key="7">
    <source>
        <dbReference type="Proteomes" id="UP001438707"/>
    </source>
</evidence>
<dbReference type="InterPro" id="IPR016135">
    <property type="entry name" value="UBQ-conjugating_enzyme/RWD"/>
</dbReference>
<dbReference type="Proteomes" id="UP001438707">
    <property type="component" value="Unassembled WGS sequence"/>
</dbReference>
<feature type="coiled-coil region" evidence="2">
    <location>
        <begin position="1977"/>
        <end position="2011"/>
    </location>
</feature>
<organism evidence="6 7">
    <name type="scientific">Apatococcus lobatus</name>
    <dbReference type="NCBI Taxonomy" id="904363"/>
    <lineage>
        <taxon>Eukaryota</taxon>
        <taxon>Viridiplantae</taxon>
        <taxon>Chlorophyta</taxon>
        <taxon>core chlorophytes</taxon>
        <taxon>Trebouxiophyceae</taxon>
        <taxon>Chlorellales</taxon>
        <taxon>Chlorellaceae</taxon>
        <taxon>Apatococcus</taxon>
    </lineage>
</organism>
<dbReference type="GO" id="GO:0005634">
    <property type="term" value="C:nucleus"/>
    <property type="evidence" value="ECO:0007669"/>
    <property type="project" value="TreeGrafter"/>
</dbReference>
<dbReference type="Gene3D" id="3.90.228.10">
    <property type="match status" value="2"/>
</dbReference>
<feature type="region of interest" description="Disordered" evidence="3">
    <location>
        <begin position="382"/>
        <end position="469"/>
    </location>
</feature>
<dbReference type="InterPro" id="IPR000608">
    <property type="entry name" value="UBC"/>
</dbReference>
<feature type="region of interest" description="Disordered" evidence="3">
    <location>
        <begin position="1326"/>
        <end position="1360"/>
    </location>
</feature>
<feature type="compositionally biased region" description="Low complexity" evidence="3">
    <location>
        <begin position="873"/>
        <end position="887"/>
    </location>
</feature>
<dbReference type="GO" id="GO:1990404">
    <property type="term" value="F:NAD+-protein mono-ADP-ribosyltransferase activity"/>
    <property type="evidence" value="ECO:0007669"/>
    <property type="project" value="TreeGrafter"/>
</dbReference>
<feature type="compositionally biased region" description="Gly residues" evidence="3">
    <location>
        <begin position="305"/>
        <end position="316"/>
    </location>
</feature>
<dbReference type="InterPro" id="IPR051712">
    <property type="entry name" value="ARTD-AVP"/>
</dbReference>
<feature type="compositionally biased region" description="Polar residues" evidence="3">
    <location>
        <begin position="660"/>
        <end position="680"/>
    </location>
</feature>
<dbReference type="PROSITE" id="PS50127">
    <property type="entry name" value="UBC_2"/>
    <property type="match status" value="1"/>
</dbReference>
<keyword evidence="1" id="KW-0808">Transferase</keyword>
<dbReference type="PANTHER" id="PTHR45740:SF2">
    <property type="entry name" value="POLY [ADP-RIBOSE] POLYMERASE"/>
    <property type="match status" value="1"/>
</dbReference>
<feature type="compositionally biased region" description="Polar residues" evidence="3">
    <location>
        <begin position="100"/>
        <end position="110"/>
    </location>
</feature>
<keyword evidence="7" id="KW-1185">Reference proteome</keyword>
<name>A0AAW1QCZ6_9CHLO</name>
<evidence type="ECO:0000313" key="6">
    <source>
        <dbReference type="EMBL" id="KAK9819124.1"/>
    </source>
</evidence>
<feature type="compositionally biased region" description="Polar residues" evidence="3">
    <location>
        <begin position="1462"/>
        <end position="1471"/>
    </location>
</feature>
<feature type="region of interest" description="Disordered" evidence="3">
    <location>
        <begin position="1439"/>
        <end position="1477"/>
    </location>
</feature>
<feature type="region of interest" description="Disordered" evidence="3">
    <location>
        <begin position="1782"/>
        <end position="1821"/>
    </location>
</feature>
<keyword evidence="2" id="KW-0175">Coiled coil</keyword>
<sequence>MPPVLRKRGTPQPLAGGSADPESLVDLVSPSTGPSGAVQALEPASDHPTAKKRQKNSRVKQLAEELLGVAQPSSRSRGRRPASADAAQTAAADPAPAAGSTEQAKASQQPPWKKQRGVKRVMAEFKSISQNPGTQLSHLEMVNDNALKWQFRVANFDDDVPAGRKLNEDLHKLALAHGQDYLLMEATFPADYPEKPFFLRVLSPRCRMYTGHVTAGGSICIEALTLSGSPGSWQAAYCFESVIQLVLTNMIHCESVMVRTATGPGGRSGPLRVDLHMGNRVMQPYSEWEAQAAFERMMNHHRTNGWGGGDAGGAGPSRGPARNHRGSGLRGDGFRLHDQFESFRQRIDGARSLEPGEASGGLASWTSADALPWASQLAHSMLAQPSSASPAGDTGRSTRAAAKRPASSTEGHCSQPPRLNDTAEGLRPAGPSQEADHAADNTALDSAPSRWPSTGAPEQRSTGCWRDVPVDPASLSRVRWEPSSPRVTRHDAFDEAPAWPSAESSDAARSPAYHSRRLAYIVTGEARQESSKARLSPGKDVSGAALPGPIIMRQRPVIVKLEASSHLQPGLTVPSGAPATKPVLSDAFDLPGDLQPKMSAQVQADRQVSADLCRSHSRLWRTRQPPPPAMDVPGRDTTVPRGMLIDEDTLDSRLEAGFNAGSSRLSGNSQPPASGPTSTEPFAATAAAAAAAAAHCKPEGHLRGSQANAAPSLPEQAPRLIDWDATEQSVSSMSRDLGTSLESGGNPLAPVPMQQVKPAQPSNGSLSPPSAAQLADGASSMAGRPWPEAPMIEHRAAYRKGIDKLKYPWRACSQDESAVNDFQGREVPSSEAQIHPRSADMPNAAVDKAPGLQQPHQADGSSLGKPTHGTVDQQQQQASQHPQSRTQWPTCQLDAQNPPLPEAAETEEGRSQRDQQQLPTHASDLFRDRVTERAAGFSKPFKQPRFLQGSCSSRQVEKAVQHIPSAVRTQQKSSQAWAVDSIPSLLNVPKEVAPMDAVQASKAADPAHDEDKPHGGQPSPMGESGLDCALKVLQYAVSRSSQNLGRLKAEDVKPALHSNASPSVQLTYHLAKLSTGREHCEPSKFHPTLQAVDGTAEKSALSCSLLAKQVTLSQESDKAIPSPPWLKGIHQSQDLQDNQAFPDLVPIARPSGPQARLSVTLPKFAQSFGCTASQPEGLGDLYGRQDGGQRTQVAGPMKTSRENLQPAGVHHEQRLAGCWMHSGRSDDQNSLRPPGNAADPGSNHALNGPAVEKLSGTRPANLQNNAPREQSARGSSPGLDKAGHDDMARKEGGGCMLQSMPDVPTEHCEANAADAVSAAALQDSLGSQWESLSEHEASGASAAGHQQESAQPGSPSLDAYTAGIRSKGALLALAVGAATLQESQNPSATGPGQEHTGKAALESQRAGMPEAGTQPEATPAHMLMACSQAGQIAVREAVKPMSAGKHQAGAQPGTCMDPDPTQPSGTLQQESGMAAEAGQQLDTAWRGVGLLDAARQTNAAVPQAGFQPDTAKAVGGGHLQREEQEADSVPRRHSSICGGLGLMSWAKGSGKAKPSRQLESSDAVADGLSPQLLSAAEAEASDLSREAQLVTGKTKAPMRTKPHSGMGATFKSAFEPRKRRSSAPLSRIAPGTAGVISLDSEEEEDDFMTFLRGMDLPAATRRKRDAPSGLSDLISTADAVQTDGMATLTDARHLRHTARTPSHVDRPAGKDEDQALDRVTGDLIPDKCEDVEVFSLPKRKRQRHPIIEGLSEDDPFPECAESTLQDEVDNMSASDAARMFREEATQRRDGKKSRTPALPLPSDVRQSQADSHGKDKRTDADHVSAIAAETATLRQRQDARRLRRQQEAQRNATGALSQLPTLLQDDDSLLDDSVEVVNTASQAASRVWSKCAKVPSKQAAAVAWGADLRNRDSGAGSRGKRIKRAHETEAELVASQDALEQKAEAIDLTMDLAQVDFASQLEQMDVELQAPAAAAAAPAMEAEMQKMQAMKEKLQQEIEALERQKQVNALAVPPPDHWLAVPNTSTVYYLPLPFEGGAAPAEPQLDASTVHEMTRQGLSEEDARAALLECGGDGDAALVFAVQCMEAGGAAQVRFCRQAGEAAAVANSGDTCARNAALTTEVESVLRRFTEGNLTRSMVRGIERIQNAKLWAKYSLRRAEVSEARAGNPNEMMLFHGADRDTLRIICEQGVDLRESNAGGALGQGSYFAWASVYSDRYTRGGPRGAAAALAPAAARGIFPPGIPPPVMPSGGGALPSSFMASMGLPSWAAFANPFGGMASSGAPPPLPMGPPPPVGGTSGAWQMHQAKAAKLRQTLAAQGAIGVAPNPIAAPPVATGKQAFDTIPRATRSRTAAETAASVGGRGRKGRRGRPAAEAAAAAAAAAMVPVPPLPAVAAGRHTKKGKRLKWPAFYGPSGLPADIPEAASSLVGLGGLQLQPNCGLATRSMLLCRVSLGVVAQGHSGCRKPPPGHDSVSNSAGSRRAHSAESIWAIFDNHQAYPEYIIHYDSP</sequence>
<gene>
    <name evidence="6" type="ORF">WJX74_005594</name>
</gene>
<dbReference type="EMBL" id="JALJOS010000050">
    <property type="protein sequence ID" value="KAK9819124.1"/>
    <property type="molecule type" value="Genomic_DNA"/>
</dbReference>
<feature type="region of interest" description="Disordered" evidence="3">
    <location>
        <begin position="820"/>
        <end position="926"/>
    </location>
</feature>
<protein>
    <recommendedName>
        <fullName evidence="1">Poly [ADP-ribose] polymerase</fullName>
        <shortName evidence="1">PARP</shortName>
        <ecNumber evidence="1">2.4.2.-</ecNumber>
    </recommendedName>
</protein>
<feature type="region of interest" description="Disordered" evidence="3">
    <location>
        <begin position="1220"/>
        <end position="1302"/>
    </location>
</feature>
<feature type="region of interest" description="Disordered" evidence="3">
    <location>
        <begin position="658"/>
        <end position="686"/>
    </location>
</feature>
<evidence type="ECO:0000259" key="5">
    <source>
        <dbReference type="PROSITE" id="PS51059"/>
    </source>
</evidence>
<feature type="region of interest" description="Disordered" evidence="3">
    <location>
        <begin position="620"/>
        <end position="641"/>
    </location>
</feature>
<feature type="compositionally biased region" description="Low complexity" evidence="3">
    <location>
        <begin position="2348"/>
        <end position="2360"/>
    </location>
</feature>
<evidence type="ECO:0000259" key="4">
    <source>
        <dbReference type="PROSITE" id="PS50127"/>
    </source>
</evidence>